<keyword evidence="4" id="KW-1185">Reference proteome</keyword>
<accession>A0AAN8X6N3</accession>
<evidence type="ECO:0000313" key="4">
    <source>
        <dbReference type="Proteomes" id="UP001381693"/>
    </source>
</evidence>
<proteinExistence type="predicted"/>
<feature type="region of interest" description="Disordered" evidence="1">
    <location>
        <begin position="523"/>
        <end position="546"/>
    </location>
</feature>
<gene>
    <name evidence="3" type="ORF">SK128_013396</name>
</gene>
<feature type="region of interest" description="Disordered" evidence="1">
    <location>
        <begin position="554"/>
        <end position="573"/>
    </location>
</feature>
<organism evidence="3 4">
    <name type="scientific">Halocaridina rubra</name>
    <name type="common">Hawaiian red shrimp</name>
    <dbReference type="NCBI Taxonomy" id="373956"/>
    <lineage>
        <taxon>Eukaryota</taxon>
        <taxon>Metazoa</taxon>
        <taxon>Ecdysozoa</taxon>
        <taxon>Arthropoda</taxon>
        <taxon>Crustacea</taxon>
        <taxon>Multicrustacea</taxon>
        <taxon>Malacostraca</taxon>
        <taxon>Eumalacostraca</taxon>
        <taxon>Eucarida</taxon>
        <taxon>Decapoda</taxon>
        <taxon>Pleocyemata</taxon>
        <taxon>Caridea</taxon>
        <taxon>Atyoidea</taxon>
        <taxon>Atyidae</taxon>
        <taxon>Halocaridina</taxon>
    </lineage>
</organism>
<feature type="compositionally biased region" description="Basic and acidic residues" evidence="1">
    <location>
        <begin position="172"/>
        <end position="181"/>
    </location>
</feature>
<feature type="chain" id="PRO_5042890993" evidence="2">
    <location>
        <begin position="19"/>
        <end position="845"/>
    </location>
</feature>
<feature type="compositionally biased region" description="Polar residues" evidence="1">
    <location>
        <begin position="624"/>
        <end position="636"/>
    </location>
</feature>
<feature type="compositionally biased region" description="Basic and acidic residues" evidence="1">
    <location>
        <begin position="802"/>
        <end position="823"/>
    </location>
</feature>
<feature type="compositionally biased region" description="Polar residues" evidence="1">
    <location>
        <begin position="308"/>
        <end position="319"/>
    </location>
</feature>
<feature type="region of interest" description="Disordered" evidence="1">
    <location>
        <begin position="299"/>
        <end position="321"/>
    </location>
</feature>
<dbReference type="EMBL" id="JAXCGZ010013253">
    <property type="protein sequence ID" value="KAK7073115.1"/>
    <property type="molecule type" value="Genomic_DNA"/>
</dbReference>
<comment type="caution">
    <text evidence="3">The sequence shown here is derived from an EMBL/GenBank/DDBJ whole genome shotgun (WGS) entry which is preliminary data.</text>
</comment>
<feature type="compositionally biased region" description="Basic and acidic residues" evidence="1">
    <location>
        <begin position="781"/>
        <end position="794"/>
    </location>
</feature>
<feature type="compositionally biased region" description="Low complexity" evidence="1">
    <location>
        <begin position="712"/>
        <end position="728"/>
    </location>
</feature>
<evidence type="ECO:0000256" key="1">
    <source>
        <dbReference type="SAM" id="MobiDB-lite"/>
    </source>
</evidence>
<feature type="compositionally biased region" description="Basic residues" evidence="1">
    <location>
        <begin position="834"/>
        <end position="845"/>
    </location>
</feature>
<dbReference type="AlphaFoldDB" id="A0AAN8X6N3"/>
<feature type="region of interest" description="Disordered" evidence="1">
    <location>
        <begin position="345"/>
        <end position="422"/>
    </location>
</feature>
<feature type="compositionally biased region" description="Polar residues" evidence="1">
    <location>
        <begin position="345"/>
        <end position="379"/>
    </location>
</feature>
<reference evidence="3 4" key="1">
    <citation type="submission" date="2023-11" db="EMBL/GenBank/DDBJ databases">
        <title>Halocaridina rubra genome assembly.</title>
        <authorList>
            <person name="Smith C."/>
        </authorList>
    </citation>
    <scope>NUCLEOTIDE SEQUENCE [LARGE SCALE GENOMIC DNA]</scope>
    <source>
        <strain evidence="3">EP-1</strain>
        <tissue evidence="3">Whole</tissue>
    </source>
</reference>
<feature type="signal peptide" evidence="2">
    <location>
        <begin position="1"/>
        <end position="18"/>
    </location>
</feature>
<dbReference type="Proteomes" id="UP001381693">
    <property type="component" value="Unassembled WGS sequence"/>
</dbReference>
<name>A0AAN8X6N3_HALRR</name>
<sequence>MFRQLVVCVCLLVTSSKAKIYEVDEIKIPEPKELGRYENLVTTLIDVLPEIADVLEYITRDPEREETLTTDRIGRVLDKFMPIAKSLLKASAVAEDRTLSERDYEALIAAETLLPSAFSFMDRLRDIDFFNLRGESHFPAENGLKAGLESSSKTVVDKVIQTIRKSTSSNGRESRRDKQESTLRNQRLIRKEEKFDDKEFQDLLTFPRQISASREPPQTPQPSKIRRTEEVLSASLSSELVSEDPNPSADWKELVIPSINLNTQKSPRIPDVLGERNPRNPTDDVGQLVSYSATDLSTSLPVDDMAEENSTPEVESVTLSVADPQFSRYEENDDDIEFQNPLTSSMQASTSRELPQKFRSSPNNSKVSVSTSFSTQIGSEVTHRDTASSPRRIHHRSQQRPPSFPQWVPQEASKEELRGNTPQNPLLITRHRLQGPLRSSSSFGVGNGGVIINFPGSRRDRPISLAPDVDTGVIIASPDFGKDGPTLPAREIYESTVISSPGPRKDENTFKSLDTNVALKSDIEDQSNAESPSSSSNTEQSVLTEEKLDEVRTRLFGKDDEAEDPNGPFAFRRRRPARPGLFLHRGRNIVTPPEEVIEYEPTLPSLDIDVAPKPDIKDLGNAESPPSSSNIEQSVLTEEKLDEVRTTLFGPDDEAEGPKGPFAFRRRRPARPGLFLHRGRNIVTPPEKVIKYEPILPSLDTDVAPKPDIKDQSNSVSPPSSSNTEQSVLTEEKLDELRTRLFGPDDEAEAPNSPFAFRRQRPARPGPFLHRGRNIVIPPEVIKEAIETVNKDTPEEGGSETSPERKAEDRAEPKPRLRGDQQRRTGLVSLQAKIPRRPRPLRQKA</sequence>
<feature type="compositionally biased region" description="Basic and acidic residues" evidence="1">
    <location>
        <begin position="273"/>
        <end position="282"/>
    </location>
</feature>
<feature type="region of interest" description="Disordered" evidence="1">
    <location>
        <begin position="264"/>
        <end position="286"/>
    </location>
</feature>
<feature type="compositionally biased region" description="Basic and acidic residues" evidence="1">
    <location>
        <begin position="730"/>
        <end position="739"/>
    </location>
</feature>
<feature type="region of interest" description="Disordered" evidence="1">
    <location>
        <begin position="206"/>
        <end position="231"/>
    </location>
</feature>
<feature type="compositionally biased region" description="Low complexity" evidence="1">
    <location>
        <begin position="526"/>
        <end position="541"/>
    </location>
</feature>
<protein>
    <submittedName>
        <fullName evidence="3">Uncharacterized protein</fullName>
    </submittedName>
</protein>
<evidence type="ECO:0000256" key="2">
    <source>
        <dbReference type="SAM" id="SignalP"/>
    </source>
</evidence>
<feature type="region of interest" description="Disordered" evidence="1">
    <location>
        <begin position="163"/>
        <end position="190"/>
    </location>
</feature>
<feature type="region of interest" description="Disordered" evidence="1">
    <location>
        <begin position="698"/>
        <end position="845"/>
    </location>
</feature>
<keyword evidence="2" id="KW-0732">Signal</keyword>
<feature type="region of interest" description="Disordered" evidence="1">
    <location>
        <begin position="617"/>
        <end position="638"/>
    </location>
</feature>
<evidence type="ECO:0000313" key="3">
    <source>
        <dbReference type="EMBL" id="KAK7073115.1"/>
    </source>
</evidence>